<evidence type="ECO:0000313" key="1">
    <source>
        <dbReference type="EMBL" id="GBP85412.1"/>
    </source>
</evidence>
<organism evidence="1 2">
    <name type="scientific">Eumeta variegata</name>
    <name type="common">Bagworm moth</name>
    <name type="synonym">Eumeta japonica</name>
    <dbReference type="NCBI Taxonomy" id="151549"/>
    <lineage>
        <taxon>Eukaryota</taxon>
        <taxon>Metazoa</taxon>
        <taxon>Ecdysozoa</taxon>
        <taxon>Arthropoda</taxon>
        <taxon>Hexapoda</taxon>
        <taxon>Insecta</taxon>
        <taxon>Pterygota</taxon>
        <taxon>Neoptera</taxon>
        <taxon>Endopterygota</taxon>
        <taxon>Lepidoptera</taxon>
        <taxon>Glossata</taxon>
        <taxon>Ditrysia</taxon>
        <taxon>Tineoidea</taxon>
        <taxon>Psychidae</taxon>
        <taxon>Oiketicinae</taxon>
        <taxon>Eumeta</taxon>
    </lineage>
</organism>
<protein>
    <submittedName>
        <fullName evidence="1">Uncharacterized protein</fullName>
    </submittedName>
</protein>
<name>A0A4C1ZDF2_EUMVA</name>
<keyword evidence="2" id="KW-1185">Reference proteome</keyword>
<comment type="caution">
    <text evidence="1">The sequence shown here is derived from an EMBL/GenBank/DDBJ whole genome shotgun (WGS) entry which is preliminary data.</text>
</comment>
<dbReference type="EMBL" id="BGZK01001734">
    <property type="protein sequence ID" value="GBP85412.1"/>
    <property type="molecule type" value="Genomic_DNA"/>
</dbReference>
<gene>
    <name evidence="1" type="ORF">EVAR_60253_1</name>
</gene>
<dbReference type="Proteomes" id="UP000299102">
    <property type="component" value="Unassembled WGS sequence"/>
</dbReference>
<accession>A0A4C1ZDF2</accession>
<reference evidence="1 2" key="1">
    <citation type="journal article" date="2019" name="Commun. Biol.">
        <title>The bagworm genome reveals a unique fibroin gene that provides high tensile strength.</title>
        <authorList>
            <person name="Kono N."/>
            <person name="Nakamura H."/>
            <person name="Ohtoshi R."/>
            <person name="Tomita M."/>
            <person name="Numata K."/>
            <person name="Arakawa K."/>
        </authorList>
    </citation>
    <scope>NUCLEOTIDE SEQUENCE [LARGE SCALE GENOMIC DNA]</scope>
</reference>
<proteinExistence type="predicted"/>
<dbReference type="AlphaFoldDB" id="A0A4C1ZDF2"/>
<sequence>MDMKCDKDLRDGNAKLDNSAKAKYYRRAEHSYSALSEVMNRLGLGLKGPGGIMNLRTPQKPSIRVQSHYFRISDNLPYGPSCRRSTRHR</sequence>
<evidence type="ECO:0000313" key="2">
    <source>
        <dbReference type="Proteomes" id="UP000299102"/>
    </source>
</evidence>